<dbReference type="STRING" id="28176.CF66_6010"/>
<evidence type="ECO:0000259" key="1">
    <source>
        <dbReference type="Pfam" id="PF22341"/>
    </source>
</evidence>
<sequence length="99" mass="11988">MSSHLKNISTIQKLPFSFANRFKLVFSYNQQNEKVLYYVEPLTIEKLVEVHRVIQVRFTLHKLNQKEFDTKLMQIYQKNAFEARRLMEDISLDKNDFFL</sequence>
<gene>
    <name evidence="2" type="ORF">O1U_0832</name>
</gene>
<dbReference type="AlphaFoldDB" id="S3DGF5"/>
<accession>S3DGF5</accession>
<dbReference type="Proteomes" id="UP000053688">
    <property type="component" value="Unassembled WGS sequence"/>
</dbReference>
<dbReference type="EMBL" id="AMSD01000002">
    <property type="protein sequence ID" value="EPE37527.1"/>
    <property type="molecule type" value="Genomic_DNA"/>
</dbReference>
<dbReference type="InterPro" id="IPR054757">
    <property type="entry name" value="GSPE_N1E"/>
</dbReference>
<protein>
    <submittedName>
        <fullName evidence="2">General secretion pathway protein E</fullName>
    </submittedName>
</protein>
<comment type="caution">
    <text evidence="2">The sequence shown here is derived from an EMBL/GenBank/DDBJ whole genome shotgun (WGS) entry which is preliminary data.</text>
</comment>
<evidence type="ECO:0000313" key="3">
    <source>
        <dbReference type="Proteomes" id="UP000053688"/>
    </source>
</evidence>
<dbReference type="Gene3D" id="3.30.300.160">
    <property type="entry name" value="Type II secretion system, protein E, N-terminal domain"/>
    <property type="match status" value="1"/>
</dbReference>
<feature type="domain" description="Type II secretion system protein E N1E" evidence="1">
    <location>
        <begin position="13"/>
        <end position="76"/>
    </location>
</feature>
<dbReference type="SUPFAM" id="SSF160246">
    <property type="entry name" value="EspE N-terminal domain-like"/>
    <property type="match status" value="1"/>
</dbReference>
<dbReference type="PATRIC" id="fig|1236703.3.peg.864"/>
<reference evidence="2 3" key="1">
    <citation type="journal article" date="2014" name="Environ. Microbiol.">
        <title>Genomic signatures of obligate host dependence in the luminous bacterial symbiont of a vertebrate.</title>
        <authorList>
            <person name="Hendry T.A."/>
            <person name="de Wet J.R."/>
            <person name="Dunlap P.V."/>
        </authorList>
    </citation>
    <scope>NUCLEOTIDE SEQUENCE [LARGE SCALE GENOMIC DNA]</scope>
    <source>
        <strain evidence="2 3">Akat1</strain>
    </source>
</reference>
<keyword evidence="3" id="KW-1185">Reference proteome</keyword>
<organism evidence="2 3">
    <name type="scientific">Candidatus Photodesmus katoptron Akat1</name>
    <dbReference type="NCBI Taxonomy" id="1236703"/>
    <lineage>
        <taxon>Bacteria</taxon>
        <taxon>Pseudomonadati</taxon>
        <taxon>Pseudomonadota</taxon>
        <taxon>Gammaproteobacteria</taxon>
        <taxon>Vibrionales</taxon>
        <taxon>Vibrionaceae</taxon>
        <taxon>Candidatus Photodesmus</taxon>
    </lineage>
</organism>
<name>S3DGF5_9GAMM</name>
<proteinExistence type="predicted"/>
<dbReference type="InterPro" id="IPR037257">
    <property type="entry name" value="T2SS_E_N_sf"/>
</dbReference>
<evidence type="ECO:0000313" key="2">
    <source>
        <dbReference type="EMBL" id="EPE37527.1"/>
    </source>
</evidence>
<dbReference type="eggNOG" id="COG2804">
    <property type="taxonomic scope" value="Bacteria"/>
</dbReference>
<dbReference type="Pfam" id="PF22341">
    <property type="entry name" value="GSPE_N1E"/>
    <property type="match status" value="1"/>
</dbReference>